<dbReference type="Pfam" id="PF02653">
    <property type="entry name" value="BPD_transp_2"/>
    <property type="match status" value="1"/>
</dbReference>
<feature type="transmembrane region" description="Helical" evidence="8">
    <location>
        <begin position="205"/>
        <end position="224"/>
    </location>
</feature>
<keyword evidence="4" id="KW-0997">Cell inner membrane</keyword>
<feature type="transmembrane region" description="Helical" evidence="8">
    <location>
        <begin position="83"/>
        <end position="106"/>
    </location>
</feature>
<dbReference type="Proteomes" id="UP000318509">
    <property type="component" value="Unassembled WGS sequence"/>
</dbReference>
<evidence type="ECO:0000256" key="5">
    <source>
        <dbReference type="ARBA" id="ARBA00022692"/>
    </source>
</evidence>
<feature type="transmembrane region" description="Helical" evidence="8">
    <location>
        <begin position="41"/>
        <end position="71"/>
    </location>
</feature>
<accession>A0A537KAS3</accession>
<evidence type="ECO:0000256" key="6">
    <source>
        <dbReference type="ARBA" id="ARBA00022989"/>
    </source>
</evidence>
<dbReference type="PANTHER" id="PTHR32196:SF21">
    <property type="entry name" value="ABC TRANSPORTER PERMEASE PROTEIN YPHD-RELATED"/>
    <property type="match status" value="1"/>
</dbReference>
<protein>
    <submittedName>
        <fullName evidence="9">Ribose ABC transporter permease</fullName>
    </submittedName>
</protein>
<evidence type="ECO:0000256" key="4">
    <source>
        <dbReference type="ARBA" id="ARBA00022519"/>
    </source>
</evidence>
<reference evidence="9 10" key="1">
    <citation type="journal article" date="2019" name="Nat. Microbiol.">
        <title>Mediterranean grassland soil C-N compound turnover is dependent on rainfall and depth, and is mediated by genomically divergent microorganisms.</title>
        <authorList>
            <person name="Diamond S."/>
            <person name="Andeer P.F."/>
            <person name="Li Z."/>
            <person name="Crits-Christoph A."/>
            <person name="Burstein D."/>
            <person name="Anantharaman K."/>
            <person name="Lane K.R."/>
            <person name="Thomas B.C."/>
            <person name="Pan C."/>
            <person name="Northen T.R."/>
            <person name="Banfield J.F."/>
        </authorList>
    </citation>
    <scope>NUCLEOTIDE SEQUENCE [LARGE SCALE GENOMIC DNA]</scope>
    <source>
        <strain evidence="9">NP_3</strain>
    </source>
</reference>
<keyword evidence="7 8" id="KW-0472">Membrane</keyword>
<evidence type="ECO:0000256" key="8">
    <source>
        <dbReference type="SAM" id="Phobius"/>
    </source>
</evidence>
<organism evidence="9 10">
    <name type="scientific">Candidatus Segetimicrobium genomatis</name>
    <dbReference type="NCBI Taxonomy" id="2569760"/>
    <lineage>
        <taxon>Bacteria</taxon>
        <taxon>Bacillati</taxon>
        <taxon>Candidatus Sysuimicrobiota</taxon>
        <taxon>Candidatus Sysuimicrobiia</taxon>
        <taxon>Candidatus Sysuimicrobiales</taxon>
        <taxon>Candidatus Segetimicrobiaceae</taxon>
        <taxon>Candidatus Segetimicrobium</taxon>
    </lineage>
</organism>
<comment type="subcellular location">
    <subcellularLocation>
        <location evidence="1">Cell membrane</location>
        <topology evidence="1">Multi-pass membrane protein</topology>
    </subcellularLocation>
</comment>
<dbReference type="GO" id="GO:0022857">
    <property type="term" value="F:transmembrane transporter activity"/>
    <property type="evidence" value="ECO:0007669"/>
    <property type="project" value="InterPro"/>
</dbReference>
<comment type="caution">
    <text evidence="9">The sequence shown here is derived from an EMBL/GenBank/DDBJ whole genome shotgun (WGS) entry which is preliminary data.</text>
</comment>
<keyword evidence="5 8" id="KW-0812">Transmembrane</keyword>
<proteinExistence type="predicted"/>
<dbReference type="InterPro" id="IPR001851">
    <property type="entry name" value="ABC_transp_permease"/>
</dbReference>
<evidence type="ECO:0000313" key="9">
    <source>
        <dbReference type="EMBL" id="TMI92626.1"/>
    </source>
</evidence>
<dbReference type="PANTHER" id="PTHR32196">
    <property type="entry name" value="ABC TRANSPORTER PERMEASE PROTEIN YPHD-RELATED-RELATED"/>
    <property type="match status" value="1"/>
</dbReference>
<gene>
    <name evidence="9" type="ORF">E6H00_02470</name>
</gene>
<evidence type="ECO:0000313" key="10">
    <source>
        <dbReference type="Proteomes" id="UP000318509"/>
    </source>
</evidence>
<feature type="transmembrane region" description="Helical" evidence="8">
    <location>
        <begin position="245"/>
        <end position="272"/>
    </location>
</feature>
<feature type="transmembrane region" description="Helical" evidence="8">
    <location>
        <begin position="112"/>
        <end position="132"/>
    </location>
</feature>
<sequence length="314" mass="31733">MRLNLQRFGLTIAFVTLVAALALLSPAFLTAENLLNVARQVSINAIIAAGMTFVILTAGIDLSVGSLLALAGAIMAGALKGGVPLALSLLAGLAAGTGFGVVNGLAVANGRVAPFIVTLAMLTIARGATLVYTGGRPISDLGPAFDWLGGGDLGGIPVPVIIMVLVFAAAYVMLTQMIVGRYIYAIGGNAEAARLSGVNVGRTTVLVYALSGLLSAVAAVILTARLDSAQPTAGLGYELDAIAAVVLGGTTLMGGEGGIGGTLLGAFLIGVLNNGLNLLNVSSFYQQVVKGLVILLAVLVDQRLRRRGGRRRAA</sequence>
<dbReference type="GO" id="GO:0005886">
    <property type="term" value="C:plasma membrane"/>
    <property type="evidence" value="ECO:0007669"/>
    <property type="project" value="UniProtKB-SubCell"/>
</dbReference>
<evidence type="ECO:0000256" key="3">
    <source>
        <dbReference type="ARBA" id="ARBA00022475"/>
    </source>
</evidence>
<evidence type="ECO:0000256" key="2">
    <source>
        <dbReference type="ARBA" id="ARBA00022448"/>
    </source>
</evidence>
<name>A0A537KAS3_9BACT</name>
<keyword evidence="3" id="KW-1003">Cell membrane</keyword>
<feature type="transmembrane region" description="Helical" evidence="8">
    <location>
        <begin position="153"/>
        <end position="174"/>
    </location>
</feature>
<dbReference type="EMBL" id="VBAK01000055">
    <property type="protein sequence ID" value="TMI92626.1"/>
    <property type="molecule type" value="Genomic_DNA"/>
</dbReference>
<dbReference type="AlphaFoldDB" id="A0A537KAS3"/>
<evidence type="ECO:0000256" key="7">
    <source>
        <dbReference type="ARBA" id="ARBA00023136"/>
    </source>
</evidence>
<keyword evidence="2" id="KW-0813">Transport</keyword>
<dbReference type="CDD" id="cd06579">
    <property type="entry name" value="TM_PBP1_transp_AraH_like"/>
    <property type="match status" value="1"/>
</dbReference>
<evidence type="ECO:0000256" key="1">
    <source>
        <dbReference type="ARBA" id="ARBA00004651"/>
    </source>
</evidence>
<keyword evidence="6 8" id="KW-1133">Transmembrane helix</keyword>